<comment type="function">
    <text evidence="1 6">Exhibits S-adenosyl-L-methionine-dependent methyltransferase activity.</text>
</comment>
<dbReference type="NCBIfam" id="TIGR00027">
    <property type="entry name" value="mthyl_TIGR00027"/>
    <property type="match status" value="1"/>
</dbReference>
<dbReference type="PANTHER" id="PTHR43619:SF2">
    <property type="entry name" value="S-ADENOSYL-L-METHIONINE-DEPENDENT METHYLTRANSFERASES SUPERFAMILY PROTEIN"/>
    <property type="match status" value="1"/>
</dbReference>
<dbReference type="Pfam" id="PF04072">
    <property type="entry name" value="LCM"/>
    <property type="match status" value="1"/>
</dbReference>
<evidence type="ECO:0000256" key="2">
    <source>
        <dbReference type="ARBA" id="ARBA00008138"/>
    </source>
</evidence>
<evidence type="ECO:0000256" key="1">
    <source>
        <dbReference type="ARBA" id="ARBA00003907"/>
    </source>
</evidence>
<gene>
    <name evidence="7" type="ORF">ACFQ1S_04940</name>
</gene>
<accession>A0ABW3M2X7</accession>
<evidence type="ECO:0000256" key="6">
    <source>
        <dbReference type="RuleBase" id="RU362030"/>
    </source>
</evidence>
<proteinExistence type="inferred from homology"/>
<dbReference type="Proteomes" id="UP001597045">
    <property type="component" value="Unassembled WGS sequence"/>
</dbReference>
<comment type="similarity">
    <text evidence="2 6">Belongs to the UPF0677 family.</text>
</comment>
<dbReference type="InterPro" id="IPR007213">
    <property type="entry name" value="Ppm1/Ppm2/Tcmp"/>
</dbReference>
<dbReference type="Gene3D" id="3.40.50.150">
    <property type="entry name" value="Vaccinia Virus protein VP39"/>
    <property type="match status" value="1"/>
</dbReference>
<reference evidence="8" key="1">
    <citation type="journal article" date="2019" name="Int. J. Syst. Evol. Microbiol.">
        <title>The Global Catalogue of Microorganisms (GCM) 10K type strain sequencing project: providing services to taxonomists for standard genome sequencing and annotation.</title>
        <authorList>
            <consortium name="The Broad Institute Genomics Platform"/>
            <consortium name="The Broad Institute Genome Sequencing Center for Infectious Disease"/>
            <person name="Wu L."/>
            <person name="Ma J."/>
        </authorList>
    </citation>
    <scope>NUCLEOTIDE SEQUENCE [LARGE SCALE GENOMIC DNA]</scope>
    <source>
        <strain evidence="8">JCM 31486</strain>
    </source>
</reference>
<evidence type="ECO:0000256" key="4">
    <source>
        <dbReference type="ARBA" id="ARBA00022679"/>
    </source>
</evidence>
<evidence type="ECO:0000313" key="8">
    <source>
        <dbReference type="Proteomes" id="UP001597045"/>
    </source>
</evidence>
<dbReference type="EMBL" id="JBHTIS010000178">
    <property type="protein sequence ID" value="MFD1044987.1"/>
    <property type="molecule type" value="Genomic_DNA"/>
</dbReference>
<dbReference type="GO" id="GO:0032259">
    <property type="term" value="P:methylation"/>
    <property type="evidence" value="ECO:0007669"/>
    <property type="project" value="UniProtKB-KW"/>
</dbReference>
<keyword evidence="8" id="KW-1185">Reference proteome</keyword>
<comment type="caution">
    <text evidence="7">The sequence shown here is derived from an EMBL/GenBank/DDBJ whole genome shotgun (WGS) entry which is preliminary data.</text>
</comment>
<evidence type="ECO:0000313" key="7">
    <source>
        <dbReference type="EMBL" id="MFD1044987.1"/>
    </source>
</evidence>
<keyword evidence="5 6" id="KW-0949">S-adenosyl-L-methionine</keyword>
<dbReference type="GO" id="GO:0008168">
    <property type="term" value="F:methyltransferase activity"/>
    <property type="evidence" value="ECO:0007669"/>
    <property type="project" value="UniProtKB-KW"/>
</dbReference>
<sequence length="275" mass="30006">MALQRALESRRPVGSRLFVDPYAEAFLRPGLRVLAVAGGVPGVRRLAAGLYDLATGPGPRPSAVVRTRVIDDAVVAAQPEQCVLLGAGYDTRAHRLPALASVRVFEVDHPRTQEAKRRVVGGLGVAQQHVTYVPVDFERDDLATELTDAGFATDKPTVFVWEGVTNYLTPEAVDSTLATVRRLAPGTLIVTYVDERALQPGSPFPEAERWVRAVAKVGEPWTFGLHPDEVPDFMAARGFRVTKDVSTLEAGVEWFRGRPERGSGLYRIVVAEINQ</sequence>
<keyword evidence="3 6" id="KW-0489">Methyltransferase</keyword>
<dbReference type="PANTHER" id="PTHR43619">
    <property type="entry name" value="S-ADENOSYL-L-METHIONINE-DEPENDENT METHYLTRANSFERASE YKTD-RELATED"/>
    <property type="match status" value="1"/>
</dbReference>
<dbReference type="EC" id="2.1.1.-" evidence="6"/>
<evidence type="ECO:0000256" key="5">
    <source>
        <dbReference type="ARBA" id="ARBA00022691"/>
    </source>
</evidence>
<dbReference type="SUPFAM" id="SSF53335">
    <property type="entry name" value="S-adenosyl-L-methionine-dependent methyltransferases"/>
    <property type="match status" value="1"/>
</dbReference>
<evidence type="ECO:0000256" key="3">
    <source>
        <dbReference type="ARBA" id="ARBA00022603"/>
    </source>
</evidence>
<name>A0ABW3M2X7_9PSEU</name>
<protein>
    <recommendedName>
        <fullName evidence="6">S-adenosyl-L-methionine-dependent methyltransferase</fullName>
        <ecNumber evidence="6">2.1.1.-</ecNumber>
    </recommendedName>
</protein>
<organism evidence="7 8">
    <name type="scientific">Kibdelosporangium lantanae</name>
    <dbReference type="NCBI Taxonomy" id="1497396"/>
    <lineage>
        <taxon>Bacteria</taxon>
        <taxon>Bacillati</taxon>
        <taxon>Actinomycetota</taxon>
        <taxon>Actinomycetes</taxon>
        <taxon>Pseudonocardiales</taxon>
        <taxon>Pseudonocardiaceae</taxon>
        <taxon>Kibdelosporangium</taxon>
    </lineage>
</organism>
<keyword evidence="4" id="KW-0808">Transferase</keyword>
<dbReference type="InterPro" id="IPR029063">
    <property type="entry name" value="SAM-dependent_MTases_sf"/>
</dbReference>
<dbReference type="InterPro" id="IPR011610">
    <property type="entry name" value="SAM_mthyl_Trfase_ML2640-like"/>
</dbReference>